<dbReference type="OMA" id="LEPMFLG"/>
<dbReference type="KEGG" id="bmic:BMR1_03g03475"/>
<dbReference type="PANTHER" id="PTHR23409:SF18">
    <property type="entry name" value="RIBONUCLEOSIDE-DIPHOSPHATE REDUCTASE SUBUNIT M2"/>
    <property type="match status" value="1"/>
</dbReference>
<dbReference type="GO" id="GO:0009263">
    <property type="term" value="P:deoxyribonucleotide biosynthetic process"/>
    <property type="evidence" value="ECO:0007669"/>
    <property type="project" value="InterPro"/>
</dbReference>
<dbReference type="InterPro" id="IPR033909">
    <property type="entry name" value="RNR_small"/>
</dbReference>
<dbReference type="VEuPathDB" id="PiroplasmaDB:BMR1_03g03475"/>
<dbReference type="Gene3D" id="1.10.620.20">
    <property type="entry name" value="Ribonucleotide Reductase, subunit A"/>
    <property type="match status" value="1"/>
</dbReference>
<dbReference type="SUPFAM" id="SSF47240">
    <property type="entry name" value="Ferritin-like"/>
    <property type="match status" value="1"/>
</dbReference>
<protein>
    <submittedName>
        <fullName evidence="2">Ribonucleoside-diphosphate reductase subunit M2</fullName>
        <ecNumber evidence="2">1.17.4.1</ecNumber>
    </submittedName>
</protein>
<organism evidence="2 3">
    <name type="scientific">Babesia microti (strain RI)</name>
    <dbReference type="NCBI Taxonomy" id="1133968"/>
    <lineage>
        <taxon>Eukaryota</taxon>
        <taxon>Sar</taxon>
        <taxon>Alveolata</taxon>
        <taxon>Apicomplexa</taxon>
        <taxon>Aconoidasida</taxon>
        <taxon>Piroplasmida</taxon>
        <taxon>Babesiidae</taxon>
        <taxon>Babesia</taxon>
    </lineage>
</organism>
<sequence length="332" mass="38296">MGSLSAEYKLLEADEYILNPPDRASLYPLQRVDIWNFYKKAQASFWTVEEVDLGTDSRDWLGLTDGERHFIKHVLAFFAASDGIVLENLAAKFLNDVKLLEAQFFYVFQITVENIHSEMYSLLIDKYIQEESEKMHLFRAVETIPAIRKKAEWAARWINNENSFAERLVAYTAVEGILFSGSFCAIFWLKKRGLMPGLTFSNELISRDEGLHAEFGCYMYRQLRHPLPESTVHDIIRNAVQVERAFICDSLPCDLIGMNSRLMTQYIEYVSDRLLSSLGVSKIFNVANPFDWMDLISLQGKTNFFEKRVGEYQKAGIMANQDEQTFSTSNDF</sequence>
<dbReference type="InterPro" id="IPR030475">
    <property type="entry name" value="RNR_small_AS"/>
</dbReference>
<keyword evidence="3" id="KW-1185">Reference proteome</keyword>
<dbReference type="PROSITE" id="PS00368">
    <property type="entry name" value="RIBORED_SMALL"/>
    <property type="match status" value="1"/>
</dbReference>
<dbReference type="CDD" id="cd01049">
    <property type="entry name" value="RNRR2"/>
    <property type="match status" value="1"/>
</dbReference>
<dbReference type="GO" id="GO:0004748">
    <property type="term" value="F:ribonucleoside-diphosphate reductase activity, thioredoxin disulfide as acceptor"/>
    <property type="evidence" value="ECO:0007669"/>
    <property type="project" value="UniProtKB-EC"/>
</dbReference>
<evidence type="ECO:0000256" key="1">
    <source>
        <dbReference type="ARBA" id="ARBA00009303"/>
    </source>
</evidence>
<gene>
    <name evidence="2" type="ORF">BMR1_03g03475</name>
</gene>
<reference evidence="2 3" key="2">
    <citation type="journal article" date="2013" name="PLoS ONE">
        <title>Whole genome mapping and re-organization of the nuclear and mitochondrial genomes of Babesia microti isolates.</title>
        <authorList>
            <person name="Cornillot E."/>
            <person name="Dassouli A."/>
            <person name="Garg A."/>
            <person name="Pachikara N."/>
            <person name="Randazzo S."/>
            <person name="Depoix D."/>
            <person name="Carcy B."/>
            <person name="Delbecq S."/>
            <person name="Frutos R."/>
            <person name="Silva J.C."/>
            <person name="Sutton R."/>
            <person name="Krause P.J."/>
            <person name="Mamoun C.B."/>
        </authorList>
    </citation>
    <scope>NUCLEOTIDE SEQUENCE [LARGE SCALE GENOMIC DNA]</scope>
    <source>
        <strain evidence="2 3">RI</strain>
    </source>
</reference>
<dbReference type="GeneID" id="24425341"/>
<dbReference type="PANTHER" id="PTHR23409">
    <property type="entry name" value="RIBONUCLEOSIDE-DIPHOSPHATE REDUCTASE SMALL CHAIN"/>
    <property type="match status" value="1"/>
</dbReference>
<dbReference type="InterPro" id="IPR012348">
    <property type="entry name" value="RNR-like"/>
</dbReference>
<reference evidence="2 3" key="1">
    <citation type="journal article" date="2012" name="Nucleic Acids Res.">
        <title>Sequencing of the smallest Apicomplexan genome from the human pathogen Babesia microti.</title>
        <authorList>
            <person name="Cornillot E."/>
            <person name="Hadj-Kaddour K."/>
            <person name="Dassouli A."/>
            <person name="Noel B."/>
            <person name="Ranwez V."/>
            <person name="Vacherie B."/>
            <person name="Augagneur Y."/>
            <person name="Bres V."/>
            <person name="Duclos A."/>
            <person name="Randazzo S."/>
            <person name="Carcy B."/>
            <person name="Debierre-Grockiego F."/>
            <person name="Delbecq S."/>
            <person name="Moubri-Menage K."/>
            <person name="Shams-Eldin H."/>
            <person name="Usmani-Brown S."/>
            <person name="Bringaud F."/>
            <person name="Wincker P."/>
            <person name="Vivares C.P."/>
            <person name="Schwarz R.T."/>
            <person name="Schetters T.P."/>
            <person name="Krause P.J."/>
            <person name="Gorenflot A."/>
            <person name="Berry V."/>
            <person name="Barbe V."/>
            <person name="Ben Mamoun C."/>
        </authorList>
    </citation>
    <scope>NUCLEOTIDE SEQUENCE [LARGE SCALE GENOMIC DNA]</scope>
    <source>
        <strain evidence="2 3">RI</strain>
    </source>
</reference>
<dbReference type="OrthoDB" id="10248373at2759"/>
<dbReference type="AlphaFoldDB" id="A0A0K3AS39"/>
<dbReference type="Pfam" id="PF00268">
    <property type="entry name" value="Ribonuc_red_sm"/>
    <property type="match status" value="1"/>
</dbReference>
<comment type="similarity">
    <text evidence="1">Belongs to the ribonucleoside diphosphate reductase small chain family.</text>
</comment>
<evidence type="ECO:0000313" key="2">
    <source>
        <dbReference type="EMBL" id="CTQ41295.1"/>
    </source>
</evidence>
<dbReference type="InterPro" id="IPR000358">
    <property type="entry name" value="RNR_small_fam"/>
</dbReference>
<dbReference type="Proteomes" id="UP000002899">
    <property type="component" value="Chromosome III"/>
</dbReference>
<dbReference type="EMBL" id="LN871598">
    <property type="protein sequence ID" value="CTQ41295.1"/>
    <property type="molecule type" value="Genomic_DNA"/>
</dbReference>
<accession>A0A0K3AS39</accession>
<dbReference type="InterPro" id="IPR009078">
    <property type="entry name" value="Ferritin-like_SF"/>
</dbReference>
<name>A0A0K3AS39_BABMR</name>
<evidence type="ECO:0000313" key="3">
    <source>
        <dbReference type="Proteomes" id="UP000002899"/>
    </source>
</evidence>
<dbReference type="RefSeq" id="XP_012649306.1">
    <property type="nucleotide sequence ID" value="XM_012793852.1"/>
</dbReference>
<reference evidence="2 3" key="3">
    <citation type="journal article" date="2016" name="Sci. Rep.">
        <title>Genome-wide diversity and gene expression profiling of Babesia microti isolates identify polymorphic genes that mediate host-pathogen interactions.</title>
        <authorList>
            <person name="Silva J.C."/>
            <person name="Cornillot E."/>
            <person name="McCracken C."/>
            <person name="Usmani-Brown S."/>
            <person name="Dwivedi A."/>
            <person name="Ifeonu O.O."/>
            <person name="Crabtree J."/>
            <person name="Gotia H.T."/>
            <person name="Virji A.Z."/>
            <person name="Reynes C."/>
            <person name="Colinge J."/>
            <person name="Kumar V."/>
            <person name="Lawres L."/>
            <person name="Pazzi J.E."/>
            <person name="Pablo J.V."/>
            <person name="Hung C."/>
            <person name="Brancato J."/>
            <person name="Kumari P."/>
            <person name="Orvis J."/>
            <person name="Tretina K."/>
            <person name="Chibucos M."/>
            <person name="Ott S."/>
            <person name="Sadzewicz L."/>
            <person name="Sengamalay N."/>
            <person name="Shetty A.C."/>
            <person name="Su Q."/>
            <person name="Tallon L."/>
            <person name="Fraser C.M."/>
            <person name="Frutos R."/>
            <person name="Molina D.M."/>
            <person name="Krause P.J."/>
            <person name="Ben Mamoun C."/>
        </authorList>
    </citation>
    <scope>NUCLEOTIDE SEQUENCE [LARGE SCALE GENOMIC DNA]</scope>
    <source>
        <strain evidence="2 3">RI</strain>
    </source>
</reference>
<keyword evidence="2" id="KW-0560">Oxidoreductase</keyword>
<dbReference type="EC" id="1.17.4.1" evidence="2"/>
<proteinExistence type="inferred from homology"/>